<reference evidence="3 4" key="1">
    <citation type="submission" date="2019-03" db="EMBL/GenBank/DDBJ databases">
        <title>Paraburkholderia sp. 7MH5, isolated from subtropical forest soil.</title>
        <authorList>
            <person name="Gao Z.-H."/>
            <person name="Qiu L.-H."/>
        </authorList>
    </citation>
    <scope>NUCLEOTIDE SEQUENCE [LARGE SCALE GENOMIC DNA]</scope>
    <source>
        <strain evidence="3 4">7MH5</strain>
    </source>
</reference>
<accession>A0A4P7D0L3</accession>
<dbReference type="OrthoDB" id="8965157at2"/>
<protein>
    <recommendedName>
        <fullName evidence="5">Outer membrane protein assembly factor BamE</fullName>
    </recommendedName>
</protein>
<dbReference type="AlphaFoldDB" id="A0A4P7D0L3"/>
<proteinExistence type="predicted"/>
<name>A0A4P7D0L3_9BURK</name>
<dbReference type="RefSeq" id="WP_134757553.1">
    <property type="nucleotide sequence ID" value="NZ_CP038150.1"/>
</dbReference>
<feature type="compositionally biased region" description="Low complexity" evidence="1">
    <location>
        <begin position="124"/>
        <end position="133"/>
    </location>
</feature>
<dbReference type="Proteomes" id="UP000295727">
    <property type="component" value="Chromosome 3"/>
</dbReference>
<keyword evidence="2" id="KW-0732">Signal</keyword>
<keyword evidence="4" id="KW-1185">Reference proteome</keyword>
<feature type="signal peptide" evidence="2">
    <location>
        <begin position="1"/>
        <end position="21"/>
    </location>
</feature>
<feature type="compositionally biased region" description="Pro residues" evidence="1">
    <location>
        <begin position="134"/>
        <end position="149"/>
    </location>
</feature>
<evidence type="ECO:0000313" key="3">
    <source>
        <dbReference type="EMBL" id="QBR02181.1"/>
    </source>
</evidence>
<dbReference type="EMBL" id="CP038150">
    <property type="protein sequence ID" value="QBR02181.1"/>
    <property type="molecule type" value="Genomic_DNA"/>
</dbReference>
<dbReference type="PROSITE" id="PS51257">
    <property type="entry name" value="PROKAR_LIPOPROTEIN"/>
    <property type="match status" value="1"/>
</dbReference>
<feature type="compositionally biased region" description="Polar residues" evidence="1">
    <location>
        <begin position="109"/>
        <end position="123"/>
    </location>
</feature>
<evidence type="ECO:0008006" key="5">
    <source>
        <dbReference type="Google" id="ProtNLM"/>
    </source>
</evidence>
<organism evidence="3 4">
    <name type="scientific">Paraburkholderia pallida</name>
    <dbReference type="NCBI Taxonomy" id="2547399"/>
    <lineage>
        <taxon>Bacteria</taxon>
        <taxon>Pseudomonadati</taxon>
        <taxon>Pseudomonadota</taxon>
        <taxon>Betaproteobacteria</taxon>
        <taxon>Burkholderiales</taxon>
        <taxon>Burkholderiaceae</taxon>
        <taxon>Paraburkholderia</taxon>
    </lineage>
</organism>
<dbReference type="KEGG" id="ppai:E1956_34305"/>
<evidence type="ECO:0000256" key="2">
    <source>
        <dbReference type="SAM" id="SignalP"/>
    </source>
</evidence>
<sequence>MKRGLIAGLLCGALLAGCVSAGVEVSPEQMANFRPGVTTRQQVIAALGPASVESALDDGSTLLVYTYVTSRPHPETYIPLIGSLVGGSDTHSQAAVFLFDPNGVLKSENNTASNVGTGMTSGKSAAQHSAPPASAEPPPSVDQNIPPPAEQSVEPIPGENLQLEPQTITLPPAEQSAPPSPDK</sequence>
<feature type="chain" id="PRO_5020989810" description="Outer membrane protein assembly factor BamE" evidence="2">
    <location>
        <begin position="22"/>
        <end position="183"/>
    </location>
</feature>
<feature type="region of interest" description="Disordered" evidence="1">
    <location>
        <begin position="109"/>
        <end position="183"/>
    </location>
</feature>
<evidence type="ECO:0000256" key="1">
    <source>
        <dbReference type="SAM" id="MobiDB-lite"/>
    </source>
</evidence>
<evidence type="ECO:0000313" key="4">
    <source>
        <dbReference type="Proteomes" id="UP000295727"/>
    </source>
</evidence>
<gene>
    <name evidence="3" type="ORF">E1956_34305</name>
</gene>